<dbReference type="AlphaFoldDB" id="A0A0G2E2W9"/>
<dbReference type="Proteomes" id="UP000053317">
    <property type="component" value="Unassembled WGS sequence"/>
</dbReference>
<dbReference type="Gene3D" id="3.10.310.10">
    <property type="entry name" value="Diaminopimelate Epimerase, Chain A, domain 1"/>
    <property type="match status" value="2"/>
</dbReference>
<protein>
    <submittedName>
        <fullName evidence="2">Putative phenazine biosynthesis-like protein</fullName>
    </submittedName>
</protein>
<sequence>MKLQFVTLDVFTSTRFAGNQLAIVSIPPELVNTITYDQKLQIAKEFNLAETVFILEPDSPTATNIPINIYLPSTEISFAGHPAIGTGIYLLTQQTRFQNVTSVNPRAGIIPLTYDADTQTISASIPHSTQLHPFTLPNPSPSLPTFPAQSPLFSIVPDMAFALVRLPDLSSLSLATRSYPDPSSLPSFRGTKYYVPLPSPSISPYVLRTRLHGSSHDPVEDAATGSASCALACYLCLTEIPVEKGEGPFEYHIIQGVEMGRKSDIWVKVQRTTDGKGVQGVWLRGGAVGPVTRGEIEL</sequence>
<dbReference type="EMBL" id="LCWF01000147">
    <property type="protein sequence ID" value="KKY17372.1"/>
    <property type="molecule type" value="Genomic_DNA"/>
</dbReference>
<dbReference type="OrthoDB" id="75169at2759"/>
<dbReference type="SUPFAM" id="SSF54506">
    <property type="entry name" value="Diaminopimelate epimerase-like"/>
    <property type="match status" value="1"/>
</dbReference>
<name>A0A0G2E2W9_PHACM</name>
<dbReference type="PIRSF" id="PIRSF016184">
    <property type="entry name" value="PhzC_PhzF"/>
    <property type="match status" value="1"/>
</dbReference>
<proteinExistence type="predicted"/>
<dbReference type="PANTHER" id="PTHR13774:SF32">
    <property type="entry name" value="ANTISENSE-ENHANCING SEQUENCE 1"/>
    <property type="match status" value="1"/>
</dbReference>
<dbReference type="Pfam" id="PF02567">
    <property type="entry name" value="PhzC-PhzF"/>
    <property type="match status" value="2"/>
</dbReference>
<dbReference type="InterPro" id="IPR003719">
    <property type="entry name" value="Phenazine_PhzF-like"/>
</dbReference>
<gene>
    <name evidence="2" type="ORF">UCRPC4_g05616</name>
</gene>
<comment type="caution">
    <text evidence="2">The sequence shown here is derived from an EMBL/GenBank/DDBJ whole genome shotgun (WGS) entry which is preliminary data.</text>
</comment>
<keyword evidence="3" id="KW-1185">Reference proteome</keyword>
<evidence type="ECO:0000313" key="3">
    <source>
        <dbReference type="Proteomes" id="UP000053317"/>
    </source>
</evidence>
<evidence type="ECO:0000313" key="2">
    <source>
        <dbReference type="EMBL" id="KKY17372.1"/>
    </source>
</evidence>
<reference evidence="2 3" key="2">
    <citation type="submission" date="2015-05" db="EMBL/GenBank/DDBJ databases">
        <authorList>
            <person name="Morales-Cruz A."/>
            <person name="Amrine K.C."/>
            <person name="Cantu D."/>
        </authorList>
    </citation>
    <scope>NUCLEOTIDE SEQUENCE [LARGE SCALE GENOMIC DNA]</scope>
    <source>
        <strain evidence="2">UCRPC4</strain>
    </source>
</reference>
<dbReference type="GO" id="GO:0016853">
    <property type="term" value="F:isomerase activity"/>
    <property type="evidence" value="ECO:0007669"/>
    <property type="project" value="TreeGrafter"/>
</dbReference>
<reference evidence="2 3" key="1">
    <citation type="submission" date="2015-05" db="EMBL/GenBank/DDBJ databases">
        <title>Distinctive expansion of gene families associated with plant cell wall degradation and secondary metabolism in the genomes of grapevine trunk pathogens.</title>
        <authorList>
            <person name="Lawrence D.P."/>
            <person name="Travadon R."/>
            <person name="Rolshausen P.E."/>
            <person name="Baumgartner K."/>
        </authorList>
    </citation>
    <scope>NUCLEOTIDE SEQUENCE [LARGE SCALE GENOMIC DNA]</scope>
    <source>
        <strain evidence="2">UCRPC4</strain>
    </source>
</reference>
<dbReference type="PANTHER" id="PTHR13774">
    <property type="entry name" value="PHENAZINE BIOSYNTHESIS PROTEIN"/>
    <property type="match status" value="1"/>
</dbReference>
<evidence type="ECO:0000256" key="1">
    <source>
        <dbReference type="PIRSR" id="PIRSR016184-1"/>
    </source>
</evidence>
<dbReference type="GO" id="GO:0005737">
    <property type="term" value="C:cytoplasm"/>
    <property type="evidence" value="ECO:0007669"/>
    <property type="project" value="TreeGrafter"/>
</dbReference>
<feature type="active site" evidence="1">
    <location>
        <position position="50"/>
    </location>
</feature>
<organism evidence="2 3">
    <name type="scientific">Phaeomoniella chlamydospora</name>
    <name type="common">Phaeoacremonium chlamydosporum</name>
    <dbReference type="NCBI Taxonomy" id="158046"/>
    <lineage>
        <taxon>Eukaryota</taxon>
        <taxon>Fungi</taxon>
        <taxon>Dikarya</taxon>
        <taxon>Ascomycota</taxon>
        <taxon>Pezizomycotina</taxon>
        <taxon>Eurotiomycetes</taxon>
        <taxon>Chaetothyriomycetidae</taxon>
        <taxon>Phaeomoniellales</taxon>
        <taxon>Phaeomoniellaceae</taxon>
        <taxon>Phaeomoniella</taxon>
    </lineage>
</organism>
<accession>A0A0G2E2W9</accession>